<name>A0A6G8S278_9GAMM</name>
<dbReference type="KEGG" id="alj:G8D99_03865"/>
<feature type="transmembrane region" description="Helical" evidence="8">
    <location>
        <begin position="111"/>
        <end position="130"/>
    </location>
</feature>
<dbReference type="Pfam" id="PF04093">
    <property type="entry name" value="MreD"/>
    <property type="match status" value="1"/>
</dbReference>
<keyword evidence="5" id="KW-0133">Cell shape</keyword>
<evidence type="ECO:0000256" key="7">
    <source>
        <dbReference type="ARBA" id="ARBA00023136"/>
    </source>
</evidence>
<feature type="transmembrane region" description="Helical" evidence="8">
    <location>
        <begin position="15"/>
        <end position="32"/>
    </location>
</feature>
<evidence type="ECO:0000256" key="5">
    <source>
        <dbReference type="ARBA" id="ARBA00022960"/>
    </source>
</evidence>
<keyword evidence="3" id="KW-1003">Cell membrane</keyword>
<keyword evidence="7 8" id="KW-0472">Membrane</keyword>
<keyword evidence="10" id="KW-1185">Reference proteome</keyword>
<dbReference type="PANTHER" id="PTHR37484:SF1">
    <property type="entry name" value="ROD SHAPE-DETERMINING PROTEIN MRED"/>
    <property type="match status" value="1"/>
</dbReference>
<dbReference type="Proteomes" id="UP000501939">
    <property type="component" value="Chromosome"/>
</dbReference>
<accession>A0A6G8S278</accession>
<dbReference type="GO" id="GO:0008360">
    <property type="term" value="P:regulation of cell shape"/>
    <property type="evidence" value="ECO:0007669"/>
    <property type="project" value="UniProtKB-KW"/>
</dbReference>
<dbReference type="PANTHER" id="PTHR37484">
    <property type="entry name" value="ROD SHAPE-DETERMINING PROTEIN MRED"/>
    <property type="match status" value="1"/>
</dbReference>
<evidence type="ECO:0000313" key="10">
    <source>
        <dbReference type="Proteomes" id="UP000501939"/>
    </source>
</evidence>
<organism evidence="9 10">
    <name type="scientific">Acinetobacter lanii</name>
    <dbReference type="NCBI Taxonomy" id="2715163"/>
    <lineage>
        <taxon>Bacteria</taxon>
        <taxon>Pseudomonadati</taxon>
        <taxon>Pseudomonadota</taxon>
        <taxon>Gammaproteobacteria</taxon>
        <taxon>Moraxellales</taxon>
        <taxon>Moraxellaceae</taxon>
        <taxon>Acinetobacter</taxon>
    </lineage>
</organism>
<evidence type="ECO:0000256" key="3">
    <source>
        <dbReference type="ARBA" id="ARBA00022475"/>
    </source>
</evidence>
<evidence type="ECO:0000256" key="8">
    <source>
        <dbReference type="SAM" id="Phobius"/>
    </source>
</evidence>
<keyword evidence="4 8" id="KW-0812">Transmembrane</keyword>
<proteinExistence type="inferred from homology"/>
<evidence type="ECO:0000256" key="4">
    <source>
        <dbReference type="ARBA" id="ARBA00022692"/>
    </source>
</evidence>
<feature type="transmembrane region" description="Helical" evidence="8">
    <location>
        <begin position="44"/>
        <end position="67"/>
    </location>
</feature>
<dbReference type="RefSeq" id="WP_166322799.1">
    <property type="nucleotide sequence ID" value="NZ_CP049916.1"/>
</dbReference>
<dbReference type="InterPro" id="IPR007227">
    <property type="entry name" value="Cell_shape_determining_MreD"/>
</dbReference>
<dbReference type="GO" id="GO:0005886">
    <property type="term" value="C:plasma membrane"/>
    <property type="evidence" value="ECO:0007669"/>
    <property type="project" value="UniProtKB-SubCell"/>
</dbReference>
<evidence type="ECO:0000256" key="6">
    <source>
        <dbReference type="ARBA" id="ARBA00022989"/>
    </source>
</evidence>
<keyword evidence="6 8" id="KW-1133">Transmembrane helix</keyword>
<feature type="transmembrane region" description="Helical" evidence="8">
    <location>
        <begin position="79"/>
        <end position="99"/>
    </location>
</feature>
<dbReference type="NCBIfam" id="TIGR03426">
    <property type="entry name" value="shape_MreD"/>
    <property type="match status" value="1"/>
</dbReference>
<evidence type="ECO:0000313" key="9">
    <source>
        <dbReference type="EMBL" id="QIO08241.1"/>
    </source>
</evidence>
<dbReference type="InterPro" id="IPR026034">
    <property type="entry name" value="MreD_proteobac"/>
</dbReference>
<reference evidence="9 10" key="1">
    <citation type="submission" date="2020-03" db="EMBL/GenBank/DDBJ databases">
        <authorList>
            <person name="Zhu W."/>
        </authorList>
    </citation>
    <scope>NUCLEOTIDE SEQUENCE [LARGE SCALE GENOMIC DNA]</scope>
    <source>
        <strain evidence="9 10">185</strain>
    </source>
</reference>
<feature type="transmembrane region" description="Helical" evidence="8">
    <location>
        <begin position="142"/>
        <end position="159"/>
    </location>
</feature>
<comment type="subcellular location">
    <subcellularLocation>
        <location evidence="1">Cell membrane</location>
        <topology evidence="1">Multi-pass membrane protein</topology>
    </subcellularLocation>
</comment>
<gene>
    <name evidence="9" type="primary">mreD</name>
    <name evidence="9" type="ORF">G8D99_03865</name>
</gene>
<dbReference type="AlphaFoldDB" id="A0A6G8S278"/>
<protein>
    <submittedName>
        <fullName evidence="9">Rod shape-determining protein MreD</fullName>
    </submittedName>
</protein>
<comment type="similarity">
    <text evidence="2">Belongs to the MreD family.</text>
</comment>
<dbReference type="EMBL" id="CP049916">
    <property type="protein sequence ID" value="QIO08241.1"/>
    <property type="molecule type" value="Genomic_DNA"/>
</dbReference>
<sequence>MLSAKRLSKDQSKDPLLVMVISIIICSVLVVYPLSYSFAGWRPLIMLMVTLFWVLCQPTWCGVWFAFAMGLFSDLLLDAPLGLHALSYVLITFITRYFTRERRVMTFANTWVIASLAMLAHLLYVLLAQVISEMEFSITRHWQPLLSSILLWPLLYYCLRRWRV</sequence>
<evidence type="ECO:0000256" key="2">
    <source>
        <dbReference type="ARBA" id="ARBA00007776"/>
    </source>
</evidence>
<evidence type="ECO:0000256" key="1">
    <source>
        <dbReference type="ARBA" id="ARBA00004651"/>
    </source>
</evidence>